<dbReference type="PANTHER" id="PTHR33240:SF8">
    <property type="entry name" value="OS03G0439900 PROTEIN"/>
    <property type="match status" value="1"/>
</dbReference>
<evidence type="ECO:0000313" key="2">
    <source>
        <dbReference type="EMBL" id="GMN60412.1"/>
    </source>
</evidence>
<sequence>MKKTVRAIISSSSYSGDSCSSIKRHIKQAMSKAPKVLPSDSPTDHTISFHEKEVIELCQSHDDTLVISLPIANSHVEFYRSSADILFLSALREMNIDEVNFQKASTILVGFKGEGTKVVGKIQLPFSVGGENRLTTFLILSFNLQHHPRPTMDTFATSRAINLSPSSSLPNQEKHPGDQGRSTSR</sequence>
<reference evidence="2" key="1">
    <citation type="submission" date="2023-07" db="EMBL/GenBank/DDBJ databases">
        <title>draft genome sequence of fig (Ficus carica).</title>
        <authorList>
            <person name="Takahashi T."/>
            <person name="Nishimura K."/>
        </authorList>
    </citation>
    <scope>NUCLEOTIDE SEQUENCE</scope>
</reference>
<dbReference type="Proteomes" id="UP001187192">
    <property type="component" value="Unassembled WGS sequence"/>
</dbReference>
<proteinExistence type="predicted"/>
<dbReference type="PANTHER" id="PTHR33240">
    <property type="entry name" value="OS08G0508500 PROTEIN"/>
    <property type="match status" value="1"/>
</dbReference>
<organism evidence="2 3">
    <name type="scientific">Ficus carica</name>
    <name type="common">Common fig</name>
    <dbReference type="NCBI Taxonomy" id="3494"/>
    <lineage>
        <taxon>Eukaryota</taxon>
        <taxon>Viridiplantae</taxon>
        <taxon>Streptophyta</taxon>
        <taxon>Embryophyta</taxon>
        <taxon>Tracheophyta</taxon>
        <taxon>Spermatophyta</taxon>
        <taxon>Magnoliopsida</taxon>
        <taxon>eudicotyledons</taxon>
        <taxon>Gunneridae</taxon>
        <taxon>Pentapetalae</taxon>
        <taxon>rosids</taxon>
        <taxon>fabids</taxon>
        <taxon>Rosales</taxon>
        <taxon>Moraceae</taxon>
        <taxon>Ficeae</taxon>
        <taxon>Ficus</taxon>
    </lineage>
</organism>
<evidence type="ECO:0000313" key="3">
    <source>
        <dbReference type="Proteomes" id="UP001187192"/>
    </source>
</evidence>
<dbReference type="AlphaFoldDB" id="A0AA88J2X8"/>
<dbReference type="EMBL" id="BTGU01000098">
    <property type="protein sequence ID" value="GMN60412.1"/>
    <property type="molecule type" value="Genomic_DNA"/>
</dbReference>
<protein>
    <submittedName>
        <fullName evidence="2">Uncharacterized protein</fullName>
    </submittedName>
</protein>
<name>A0AA88J2X8_FICCA</name>
<comment type="caution">
    <text evidence="2">The sequence shown here is derived from an EMBL/GenBank/DDBJ whole genome shotgun (WGS) entry which is preliminary data.</text>
</comment>
<gene>
    <name evidence="2" type="ORF">TIFTF001_029499</name>
</gene>
<keyword evidence="3" id="KW-1185">Reference proteome</keyword>
<evidence type="ECO:0000256" key="1">
    <source>
        <dbReference type="SAM" id="MobiDB-lite"/>
    </source>
</evidence>
<feature type="region of interest" description="Disordered" evidence="1">
    <location>
        <begin position="163"/>
        <end position="185"/>
    </location>
</feature>
<accession>A0AA88J2X8</accession>